<evidence type="ECO:0000256" key="7">
    <source>
        <dbReference type="ARBA" id="ARBA00022824"/>
    </source>
</evidence>
<reference evidence="15 16" key="1">
    <citation type="submission" date="2023-09" db="EMBL/GenBank/DDBJ databases">
        <title>Pangenome analysis of Batrachochytrium dendrobatidis and related Chytrids.</title>
        <authorList>
            <person name="Yacoub M.N."/>
            <person name="Stajich J.E."/>
            <person name="James T.Y."/>
        </authorList>
    </citation>
    <scope>NUCLEOTIDE SEQUENCE [LARGE SCALE GENOMIC DNA]</scope>
    <source>
        <strain evidence="15 16">JEL0888</strain>
    </source>
</reference>
<dbReference type="Gene3D" id="3.40.50.2000">
    <property type="entry name" value="Glycogen Phosphorylase B"/>
    <property type="match status" value="2"/>
</dbReference>
<evidence type="ECO:0000256" key="8">
    <source>
        <dbReference type="ARBA" id="ARBA00022989"/>
    </source>
</evidence>
<sequence>MATRRAKASTSKAAETDAARAAAAVGVATTGAGGDSGKLRVAFVHPDLGIGGAERLVVDAAMGLQARGHTVTIFTSHHDRTHCFEETRDGRLDVRVYGDWLPRSIAGKGHMVFAILRSLYLSAMMLLLWPKSYDVLFVDQISATIPVLRGLKAKASRCGVADLVLHARALGLTLQYAGYCGQVLFYCHFPDKLLTRRDSLAKSLYRMPIDSLEELTTNMADDIVVNSAFTASVFADAFKSAKIRPEVLYPGIRLDSYPNDIDRSDEGVKLIASNKTTIVSINRFERKKNIGLAIEAFVQLRTLAAKQFDGLRLVIAGGYDSRVAENVEHLGELVALAQRHGLSTHIAGARSVAGSKHVEMSAAQVVFVPSFSEAQRTYLLRSSLCLVYTPSHEHFGIVPVEAMYAQLPVVAVSSGGPVESIVHGETGYLCEGNAGAFGRQLAELVAAGGSDRRAKMGAKARARVVERFSLDAFSERLEALLQRVRDGGGRNGSHAEWLFWSFWIVTSSALALAVAGGVLAADRLAGR</sequence>
<evidence type="ECO:0000259" key="13">
    <source>
        <dbReference type="Pfam" id="PF00534"/>
    </source>
</evidence>
<evidence type="ECO:0000256" key="2">
    <source>
        <dbReference type="ARBA" id="ARBA00004586"/>
    </source>
</evidence>
<comment type="caution">
    <text evidence="15">The sequence shown here is derived from an EMBL/GenBank/DDBJ whole genome shotgun (WGS) entry which is preliminary data.</text>
</comment>
<keyword evidence="7 12" id="KW-0256">Endoplasmic reticulum</keyword>
<comment type="subcellular location">
    <subcellularLocation>
        <location evidence="2 12">Endoplasmic reticulum membrane</location>
    </subcellularLocation>
</comment>
<feature type="domain" description="Glycosyl transferase family 1" evidence="13">
    <location>
        <begin position="269"/>
        <end position="462"/>
    </location>
</feature>
<dbReference type="PANTHER" id="PTHR45918">
    <property type="entry name" value="ALPHA-1,3/1,6-MANNOSYLTRANSFERASE ALG2"/>
    <property type="match status" value="1"/>
</dbReference>
<keyword evidence="9 12" id="KW-0472">Membrane</keyword>
<evidence type="ECO:0000256" key="11">
    <source>
        <dbReference type="ARBA" id="ARBA00045104"/>
    </source>
</evidence>
<comment type="similarity">
    <text evidence="12">Belongs to the glycosyltransferase group 1 family.</text>
</comment>
<comment type="catalytic activity">
    <reaction evidence="11 12">
        <text>an alpha-D-Man-(1-&gt;3)-beta-D-Man-(1-&gt;4)-beta-D-GlcNAc-(1-&gt;4)-alpha-D-GlcNAc-diphospho-di-trans,poly-cis-dolichol + GDP-alpha-D-mannose = an alpha-D-Man-(1-&gt;3)-[alpha-D-Man-(1-&gt;6)]-beta-D-Man-(1-&gt;4)-beta-D-GlcNAc-(1-&gt;4)-alpha-D-GlcNAc-diphospho-di-trans,poly-cis-dolichol + GDP + H(+)</text>
        <dbReference type="Rhea" id="RHEA:29519"/>
        <dbReference type="Rhea" id="RHEA-COMP:19513"/>
        <dbReference type="Rhea" id="RHEA-COMP:19515"/>
        <dbReference type="ChEBI" id="CHEBI:15378"/>
        <dbReference type="ChEBI" id="CHEBI:57527"/>
        <dbReference type="ChEBI" id="CHEBI:58189"/>
        <dbReference type="ChEBI" id="CHEBI:132510"/>
        <dbReference type="ChEBI" id="CHEBI:132511"/>
        <dbReference type="EC" id="2.4.1.257"/>
    </reaction>
    <physiologicalReaction direction="left-to-right" evidence="11 12">
        <dbReference type="Rhea" id="RHEA:29520"/>
    </physiologicalReaction>
</comment>
<protein>
    <recommendedName>
        <fullName evidence="12">Alpha-1,3/1,6-mannosyltransferase ALG2</fullName>
        <ecNumber evidence="12">2.4.1.132</ecNumber>
        <ecNumber evidence="12">2.4.1.257</ecNumber>
    </recommendedName>
    <alternativeName>
        <fullName evidence="12">GDP-Man:Man(1)GlcNAc(2)-PP-Dol alpha-1,3-mannosyltransferase</fullName>
    </alternativeName>
</protein>
<dbReference type="EMBL" id="JADGIZ020000002">
    <property type="protein sequence ID" value="KAL2919827.1"/>
    <property type="molecule type" value="Genomic_DNA"/>
</dbReference>
<comment type="function">
    <text evidence="1 12">Mannosylates Man(2)GlcNAc(2)-dolichol diphosphate and Man(1)GlcNAc(2)-dolichol diphosphate to form Man(3)GlcNAc(2)-dolichol diphosphate.</text>
</comment>
<evidence type="ECO:0000256" key="4">
    <source>
        <dbReference type="ARBA" id="ARBA00022676"/>
    </source>
</evidence>
<evidence type="ECO:0000313" key="16">
    <source>
        <dbReference type="Proteomes" id="UP001527925"/>
    </source>
</evidence>
<organism evidence="15 16">
    <name type="scientific">Polyrhizophydium stewartii</name>
    <dbReference type="NCBI Taxonomy" id="2732419"/>
    <lineage>
        <taxon>Eukaryota</taxon>
        <taxon>Fungi</taxon>
        <taxon>Fungi incertae sedis</taxon>
        <taxon>Chytridiomycota</taxon>
        <taxon>Chytridiomycota incertae sedis</taxon>
        <taxon>Chytridiomycetes</taxon>
        <taxon>Rhizophydiales</taxon>
        <taxon>Rhizophydiales incertae sedis</taxon>
        <taxon>Polyrhizophydium</taxon>
    </lineage>
</organism>
<dbReference type="InterPro" id="IPR027054">
    <property type="entry name" value="ALG2"/>
</dbReference>
<dbReference type="EC" id="2.4.1.257" evidence="12"/>
<evidence type="ECO:0000256" key="10">
    <source>
        <dbReference type="ARBA" id="ARBA00045103"/>
    </source>
</evidence>
<keyword evidence="16" id="KW-1185">Reference proteome</keyword>
<comment type="catalytic activity">
    <reaction evidence="10 12">
        <text>a beta-D-Man-(1-&gt;4)-beta-D-GlcNAc-(1-&gt;4)-alpha-D-GlcNAc-diphospho-di-trans,poly-cis-dolichol + GDP-alpha-D-mannose = an alpha-D-Man-(1-&gt;3)-beta-D-Man-(1-&gt;4)-beta-D-GlcNAc-(1-&gt;4)-alpha-D-GlcNAc-diphospho-di-trans,poly-cis-dolichol + GDP + H(+)</text>
        <dbReference type="Rhea" id="RHEA:29515"/>
        <dbReference type="Rhea" id="RHEA-COMP:19511"/>
        <dbReference type="Rhea" id="RHEA-COMP:19513"/>
        <dbReference type="ChEBI" id="CHEBI:15378"/>
        <dbReference type="ChEBI" id="CHEBI:57527"/>
        <dbReference type="ChEBI" id="CHEBI:58189"/>
        <dbReference type="ChEBI" id="CHEBI:58472"/>
        <dbReference type="ChEBI" id="CHEBI:132510"/>
        <dbReference type="EC" id="2.4.1.132"/>
    </reaction>
    <physiologicalReaction direction="left-to-right" evidence="10 12">
        <dbReference type="Rhea" id="RHEA:29516"/>
    </physiologicalReaction>
</comment>
<keyword evidence="5 12" id="KW-0808">Transferase</keyword>
<dbReference type="InterPro" id="IPR001296">
    <property type="entry name" value="Glyco_trans_1"/>
</dbReference>
<evidence type="ECO:0000256" key="9">
    <source>
        <dbReference type="ARBA" id="ARBA00023136"/>
    </source>
</evidence>
<evidence type="ECO:0000256" key="12">
    <source>
        <dbReference type="RuleBase" id="RU367136"/>
    </source>
</evidence>
<keyword evidence="4 12" id="KW-0328">Glycosyltransferase</keyword>
<evidence type="ECO:0000256" key="3">
    <source>
        <dbReference type="ARBA" id="ARBA00004922"/>
    </source>
</evidence>
<dbReference type="CDD" id="cd03805">
    <property type="entry name" value="GT4_ALG2-like"/>
    <property type="match status" value="1"/>
</dbReference>
<accession>A0ABR4NJY5</accession>
<dbReference type="SUPFAM" id="SSF53756">
    <property type="entry name" value="UDP-Glycosyltransferase/glycogen phosphorylase"/>
    <property type="match status" value="1"/>
</dbReference>
<evidence type="ECO:0000256" key="1">
    <source>
        <dbReference type="ARBA" id="ARBA00003142"/>
    </source>
</evidence>
<dbReference type="EC" id="2.4.1.132" evidence="12"/>
<evidence type="ECO:0000256" key="5">
    <source>
        <dbReference type="ARBA" id="ARBA00022679"/>
    </source>
</evidence>
<evidence type="ECO:0000256" key="6">
    <source>
        <dbReference type="ARBA" id="ARBA00022692"/>
    </source>
</evidence>
<dbReference type="Pfam" id="PF13439">
    <property type="entry name" value="Glyco_transf_4"/>
    <property type="match status" value="1"/>
</dbReference>
<evidence type="ECO:0000313" key="15">
    <source>
        <dbReference type="EMBL" id="KAL2919827.1"/>
    </source>
</evidence>
<dbReference type="Pfam" id="PF00534">
    <property type="entry name" value="Glycos_transf_1"/>
    <property type="match status" value="1"/>
</dbReference>
<dbReference type="InterPro" id="IPR028098">
    <property type="entry name" value="Glyco_trans_4-like_N"/>
</dbReference>
<gene>
    <name evidence="15" type="primary">ALG2</name>
    <name evidence="15" type="ORF">HK105_200744</name>
</gene>
<proteinExistence type="inferred from homology"/>
<keyword evidence="6 12" id="KW-0812">Transmembrane</keyword>
<evidence type="ECO:0000259" key="14">
    <source>
        <dbReference type="Pfam" id="PF13439"/>
    </source>
</evidence>
<feature type="domain" description="Glycosyltransferase subfamily 4-like N-terminal" evidence="14">
    <location>
        <begin position="50"/>
        <end position="255"/>
    </location>
</feature>
<dbReference type="PANTHER" id="PTHR45918:SF1">
    <property type="entry name" value="ALPHA-1,3_1,6-MANNOSYLTRANSFERASE ALG2"/>
    <property type="match status" value="1"/>
</dbReference>
<comment type="pathway">
    <text evidence="3 12">Protein modification; protein glycosylation.</text>
</comment>
<keyword evidence="8 12" id="KW-1133">Transmembrane helix</keyword>
<dbReference type="Proteomes" id="UP001527925">
    <property type="component" value="Unassembled WGS sequence"/>
</dbReference>
<feature type="transmembrane region" description="Helical" evidence="12">
    <location>
        <begin position="497"/>
        <end position="521"/>
    </location>
</feature>
<name>A0ABR4NJY5_9FUNG</name>